<dbReference type="AlphaFoldDB" id="A0A5A7QSY3"/>
<keyword evidence="4" id="KW-1185">Reference proteome</keyword>
<sequence>MARFAIPTVPEIHRPKTFTGNSNSIAALLSSCSTLSHLLQIHAQIITSGRHGNSHLTDKIIHLCTSNSLRAKHPLDPINHGHHIASLSENKEPFSWNSVIRALATSNFGREALRAFIRMRRQGIRPNEHTFPFLFKACSSFSGLDEGQQVHGDAVKHGLHLNVYVQNTLIHLYGSCKKIVDAYKVFDGMPHRMVVSWNSIISALVECSWFDEAIELFIKMRRNGFGPDETTMVIILSACTGLGSLTLGKRAHSHVIESGLLVNCQLGTSLVDMYAKCGNLNYAARVFKSMARKNVWTWSSMILGFAQHGLAGPALRLFHDMQDHSIRPNHVTFLGVLCACSHAGLVHDGRRYFHEMEKVHGLKPGMPHYGAMVDILGRAGLLEEAYDFIMDMPVEPDGVVWRALLSACGIHDRVGGLGWVREKVRRRLVELEPKRIGNLVMIANNYADVGSWEEAEDLRRWMRDCGLKKVGGWSCLEVGGRVARFFSGDFSRVTCCGDDIVSCLSTLSLHSRITRLQ</sequence>
<dbReference type="Pfam" id="PF20431">
    <property type="entry name" value="E_motif"/>
    <property type="match status" value="1"/>
</dbReference>
<dbReference type="EMBL" id="BKCP01008281">
    <property type="protein sequence ID" value="GER48320.1"/>
    <property type="molecule type" value="Genomic_DNA"/>
</dbReference>
<dbReference type="GO" id="GO:0009451">
    <property type="term" value="P:RNA modification"/>
    <property type="evidence" value="ECO:0007669"/>
    <property type="project" value="InterPro"/>
</dbReference>
<evidence type="ECO:0000256" key="1">
    <source>
        <dbReference type="ARBA" id="ARBA00022737"/>
    </source>
</evidence>
<name>A0A5A7QSY3_STRAF</name>
<dbReference type="InterPro" id="IPR046848">
    <property type="entry name" value="E_motif"/>
</dbReference>
<dbReference type="PANTHER" id="PTHR47926:SF347">
    <property type="entry name" value="PENTATRICOPEPTIDE REPEAT-CONTAINING PROTEIN"/>
    <property type="match status" value="1"/>
</dbReference>
<keyword evidence="1" id="KW-0677">Repeat</keyword>
<dbReference type="FunFam" id="1.25.40.10:FF:001093">
    <property type="entry name" value="Pentatricopeptide repeat-containing protein At2g34400"/>
    <property type="match status" value="1"/>
</dbReference>
<evidence type="ECO:0000313" key="4">
    <source>
        <dbReference type="Proteomes" id="UP000325081"/>
    </source>
</evidence>
<feature type="repeat" description="PPR" evidence="2">
    <location>
        <begin position="294"/>
        <end position="328"/>
    </location>
</feature>
<reference evidence="4" key="1">
    <citation type="journal article" date="2019" name="Curr. Biol.">
        <title>Genome Sequence of Striga asiatica Provides Insight into the Evolution of Plant Parasitism.</title>
        <authorList>
            <person name="Yoshida S."/>
            <person name="Kim S."/>
            <person name="Wafula E.K."/>
            <person name="Tanskanen J."/>
            <person name="Kim Y.M."/>
            <person name="Honaas L."/>
            <person name="Yang Z."/>
            <person name="Spallek T."/>
            <person name="Conn C.E."/>
            <person name="Ichihashi Y."/>
            <person name="Cheong K."/>
            <person name="Cui S."/>
            <person name="Der J.P."/>
            <person name="Gundlach H."/>
            <person name="Jiao Y."/>
            <person name="Hori C."/>
            <person name="Ishida J.K."/>
            <person name="Kasahara H."/>
            <person name="Kiba T."/>
            <person name="Kim M.S."/>
            <person name="Koo N."/>
            <person name="Laohavisit A."/>
            <person name="Lee Y.H."/>
            <person name="Lumba S."/>
            <person name="McCourt P."/>
            <person name="Mortimer J.C."/>
            <person name="Mutuku J.M."/>
            <person name="Nomura T."/>
            <person name="Sasaki-Sekimoto Y."/>
            <person name="Seto Y."/>
            <person name="Wang Y."/>
            <person name="Wakatake T."/>
            <person name="Sakakibara H."/>
            <person name="Demura T."/>
            <person name="Yamaguchi S."/>
            <person name="Yoneyama K."/>
            <person name="Manabe R.I."/>
            <person name="Nelson D.C."/>
            <person name="Schulman A.H."/>
            <person name="Timko M.P."/>
            <person name="dePamphilis C.W."/>
            <person name="Choi D."/>
            <person name="Shirasu K."/>
        </authorList>
    </citation>
    <scope>NUCLEOTIDE SEQUENCE [LARGE SCALE GENOMIC DNA]</scope>
    <source>
        <strain evidence="4">cv. UVA1</strain>
    </source>
</reference>
<dbReference type="Pfam" id="PF13041">
    <property type="entry name" value="PPR_2"/>
    <property type="match status" value="3"/>
</dbReference>
<dbReference type="PROSITE" id="PS51257">
    <property type="entry name" value="PROKAR_LIPOPROTEIN"/>
    <property type="match status" value="1"/>
</dbReference>
<accession>A0A5A7QSY3</accession>
<proteinExistence type="predicted"/>
<organism evidence="3 4">
    <name type="scientific">Striga asiatica</name>
    <name type="common">Asiatic witchweed</name>
    <name type="synonym">Buchnera asiatica</name>
    <dbReference type="NCBI Taxonomy" id="4170"/>
    <lineage>
        <taxon>Eukaryota</taxon>
        <taxon>Viridiplantae</taxon>
        <taxon>Streptophyta</taxon>
        <taxon>Embryophyta</taxon>
        <taxon>Tracheophyta</taxon>
        <taxon>Spermatophyta</taxon>
        <taxon>Magnoliopsida</taxon>
        <taxon>eudicotyledons</taxon>
        <taxon>Gunneridae</taxon>
        <taxon>Pentapetalae</taxon>
        <taxon>asterids</taxon>
        <taxon>lamiids</taxon>
        <taxon>Lamiales</taxon>
        <taxon>Orobanchaceae</taxon>
        <taxon>Buchnereae</taxon>
        <taxon>Striga</taxon>
    </lineage>
</organism>
<protein>
    <submittedName>
        <fullName evidence="3">Pentatricopeptide repeat-containing family protein</fullName>
    </submittedName>
</protein>
<dbReference type="Gene3D" id="1.25.40.10">
    <property type="entry name" value="Tetratricopeptide repeat domain"/>
    <property type="match status" value="2"/>
</dbReference>
<feature type="repeat" description="PPR" evidence="2">
    <location>
        <begin position="193"/>
        <end position="227"/>
    </location>
</feature>
<dbReference type="InterPro" id="IPR011990">
    <property type="entry name" value="TPR-like_helical_dom_sf"/>
</dbReference>
<dbReference type="FunFam" id="1.25.40.10:FF:000427">
    <property type="entry name" value="Pentatricopeptide repeat-containing protein chloroplastic"/>
    <property type="match status" value="1"/>
</dbReference>
<dbReference type="PROSITE" id="PS51375">
    <property type="entry name" value="PPR"/>
    <property type="match status" value="3"/>
</dbReference>
<comment type="caution">
    <text evidence="3">The sequence shown here is derived from an EMBL/GenBank/DDBJ whole genome shotgun (WGS) entry which is preliminary data.</text>
</comment>
<gene>
    <name evidence="3" type="ORF">STAS_25484</name>
</gene>
<dbReference type="InterPro" id="IPR046960">
    <property type="entry name" value="PPR_At4g14850-like_plant"/>
</dbReference>
<dbReference type="GO" id="GO:0003723">
    <property type="term" value="F:RNA binding"/>
    <property type="evidence" value="ECO:0007669"/>
    <property type="project" value="InterPro"/>
</dbReference>
<feature type="repeat" description="PPR" evidence="2">
    <location>
        <begin position="92"/>
        <end position="126"/>
    </location>
</feature>
<evidence type="ECO:0000256" key="2">
    <source>
        <dbReference type="PROSITE-ProRule" id="PRU00708"/>
    </source>
</evidence>
<dbReference type="PANTHER" id="PTHR47926">
    <property type="entry name" value="PENTATRICOPEPTIDE REPEAT-CONTAINING PROTEIN"/>
    <property type="match status" value="1"/>
</dbReference>
<dbReference type="Pfam" id="PF01535">
    <property type="entry name" value="PPR"/>
    <property type="match status" value="2"/>
</dbReference>
<dbReference type="NCBIfam" id="TIGR00756">
    <property type="entry name" value="PPR"/>
    <property type="match status" value="4"/>
</dbReference>
<evidence type="ECO:0000313" key="3">
    <source>
        <dbReference type="EMBL" id="GER48320.1"/>
    </source>
</evidence>
<dbReference type="OrthoDB" id="622408at2759"/>
<dbReference type="Proteomes" id="UP000325081">
    <property type="component" value="Unassembled WGS sequence"/>
</dbReference>
<dbReference type="InterPro" id="IPR002885">
    <property type="entry name" value="PPR_rpt"/>
</dbReference>